<feature type="chain" id="PRO_5046511215" evidence="1">
    <location>
        <begin position="25"/>
        <end position="268"/>
    </location>
</feature>
<gene>
    <name evidence="2" type="ORF">Q4T40_17790</name>
</gene>
<evidence type="ECO:0000313" key="2">
    <source>
        <dbReference type="EMBL" id="MDT8903090.1"/>
    </source>
</evidence>
<dbReference type="EMBL" id="JAUOZS010000001">
    <property type="protein sequence ID" value="MDT8903090.1"/>
    <property type="molecule type" value="Genomic_DNA"/>
</dbReference>
<keyword evidence="3" id="KW-1185">Reference proteome</keyword>
<name>A0ABU3P221_9FIRM</name>
<reference evidence="2 3" key="1">
    <citation type="submission" date="2023-07" db="EMBL/GenBank/DDBJ databases">
        <title>The novel representative of Negativicutes class, Anaeroselena agilis gen. nov. sp. nov.</title>
        <authorList>
            <person name="Prokofeva M.I."/>
            <person name="Elcheninov A.G."/>
            <person name="Klyukina A."/>
            <person name="Kublanov I.V."/>
            <person name="Frolov E.N."/>
            <person name="Podosokorskaya O.A."/>
        </authorList>
    </citation>
    <scope>NUCLEOTIDE SEQUENCE [LARGE SCALE GENOMIC DNA]</scope>
    <source>
        <strain evidence="2 3">4137-cl</strain>
    </source>
</reference>
<comment type="caution">
    <text evidence="2">The sequence shown here is derived from an EMBL/GenBank/DDBJ whole genome shotgun (WGS) entry which is preliminary data.</text>
</comment>
<dbReference type="RefSeq" id="WP_413781552.1">
    <property type="nucleotide sequence ID" value="NZ_JAUOZS010000001.1"/>
</dbReference>
<sequence>MNKKLCITALIIASIAAMGGVALASEKKDGAPEKKMMALEVGYFKPSLEFNAHYVLNGIGARDVSFKKDLGVRNKNAPEYRLWLNDCLRLSYTEWDFKGSKTLGYDITWGGVVYQAGSSAAADLDVYYSRLTWLRPITRSQAIATDWLIDIKVFSFDASITGRDAGTGNTVTKRKQFRGVVPTIGFRLETNPGASRGVSFFSEISGLPLGKYGYFYDAEAGLKYQANKQFSVKAAYRVFDLNVKEKSSDGSKAQFKQSGPYFEIAYKF</sequence>
<feature type="signal peptide" evidence="1">
    <location>
        <begin position="1"/>
        <end position="24"/>
    </location>
</feature>
<keyword evidence="1" id="KW-0732">Signal</keyword>
<evidence type="ECO:0000313" key="3">
    <source>
        <dbReference type="Proteomes" id="UP001254848"/>
    </source>
</evidence>
<protein>
    <submittedName>
        <fullName evidence="2">Uncharacterized protein</fullName>
    </submittedName>
</protein>
<evidence type="ECO:0000256" key="1">
    <source>
        <dbReference type="SAM" id="SignalP"/>
    </source>
</evidence>
<dbReference type="Proteomes" id="UP001254848">
    <property type="component" value="Unassembled WGS sequence"/>
</dbReference>
<accession>A0ABU3P221</accession>
<dbReference type="Gene3D" id="2.40.160.20">
    <property type="match status" value="1"/>
</dbReference>
<organism evidence="2 3">
    <name type="scientific">Anaeroselena agilis</name>
    <dbReference type="NCBI Taxonomy" id="3063788"/>
    <lineage>
        <taxon>Bacteria</taxon>
        <taxon>Bacillati</taxon>
        <taxon>Bacillota</taxon>
        <taxon>Negativicutes</taxon>
        <taxon>Acetonemataceae</taxon>
        <taxon>Anaeroselena</taxon>
    </lineage>
</organism>
<proteinExistence type="predicted"/>